<sequence length="85" mass="9356">CYNNNCLTHLSSKKGSGWFPQKPRRCRQIAIAGRGYTLSITSSDSDCSSITEQSIQVLEEGLSNNTFRHSSSLMPSTTTRDVNKG</sequence>
<dbReference type="AlphaFoldDB" id="A0A9P4Y7W0"/>
<accession>A0A9P4Y7W0</accession>
<dbReference type="Proteomes" id="UP000803844">
    <property type="component" value="Unassembled WGS sequence"/>
</dbReference>
<organism evidence="2 3">
    <name type="scientific">Cryphonectria parasitica (strain ATCC 38755 / EP155)</name>
    <dbReference type="NCBI Taxonomy" id="660469"/>
    <lineage>
        <taxon>Eukaryota</taxon>
        <taxon>Fungi</taxon>
        <taxon>Dikarya</taxon>
        <taxon>Ascomycota</taxon>
        <taxon>Pezizomycotina</taxon>
        <taxon>Sordariomycetes</taxon>
        <taxon>Sordariomycetidae</taxon>
        <taxon>Diaporthales</taxon>
        <taxon>Cryphonectriaceae</taxon>
        <taxon>Cryphonectria-Endothia species complex</taxon>
        <taxon>Cryphonectria</taxon>
    </lineage>
</organism>
<evidence type="ECO:0000256" key="1">
    <source>
        <dbReference type="SAM" id="MobiDB-lite"/>
    </source>
</evidence>
<protein>
    <submittedName>
        <fullName evidence="2">Uncharacterized protein</fullName>
    </submittedName>
</protein>
<evidence type="ECO:0000313" key="3">
    <source>
        <dbReference type="Proteomes" id="UP000803844"/>
    </source>
</evidence>
<keyword evidence="3" id="KW-1185">Reference proteome</keyword>
<gene>
    <name evidence="2" type="ORF">M406DRAFT_249977</name>
</gene>
<feature type="region of interest" description="Disordered" evidence="1">
    <location>
        <begin position="66"/>
        <end position="85"/>
    </location>
</feature>
<dbReference type="GeneID" id="63833788"/>
<dbReference type="EMBL" id="MU032345">
    <property type="protein sequence ID" value="KAF3768361.1"/>
    <property type="molecule type" value="Genomic_DNA"/>
</dbReference>
<evidence type="ECO:0000313" key="2">
    <source>
        <dbReference type="EMBL" id="KAF3768361.1"/>
    </source>
</evidence>
<name>A0A9P4Y7W0_CRYP1</name>
<reference evidence="2" key="1">
    <citation type="journal article" date="2020" name="Phytopathology">
        <title>Genome sequence of the chestnut blight fungus Cryphonectria parasitica EP155: A fundamental resource for an archetypical invasive plant pathogen.</title>
        <authorList>
            <person name="Crouch J.A."/>
            <person name="Dawe A."/>
            <person name="Aerts A."/>
            <person name="Barry K."/>
            <person name="Churchill A.C.L."/>
            <person name="Grimwood J."/>
            <person name="Hillman B."/>
            <person name="Milgroom M.G."/>
            <person name="Pangilinan J."/>
            <person name="Smith M."/>
            <person name="Salamov A."/>
            <person name="Schmutz J."/>
            <person name="Yadav J."/>
            <person name="Grigoriev I.V."/>
            <person name="Nuss D."/>
        </authorList>
    </citation>
    <scope>NUCLEOTIDE SEQUENCE</scope>
    <source>
        <strain evidence="2">EP155</strain>
    </source>
</reference>
<dbReference type="RefSeq" id="XP_040779322.1">
    <property type="nucleotide sequence ID" value="XM_040916659.1"/>
</dbReference>
<dbReference type="OrthoDB" id="4899847at2759"/>
<feature type="non-terminal residue" evidence="2">
    <location>
        <position position="1"/>
    </location>
</feature>
<proteinExistence type="predicted"/>
<comment type="caution">
    <text evidence="2">The sequence shown here is derived from an EMBL/GenBank/DDBJ whole genome shotgun (WGS) entry which is preliminary data.</text>
</comment>